<gene>
    <name evidence="2" type="ORF">K0M31_009631</name>
</gene>
<evidence type="ECO:0000313" key="3">
    <source>
        <dbReference type="Proteomes" id="UP001177670"/>
    </source>
</evidence>
<name>A0AA40FNG2_9HYME</name>
<organism evidence="2 3">
    <name type="scientific">Melipona bicolor</name>
    <dbReference type="NCBI Taxonomy" id="60889"/>
    <lineage>
        <taxon>Eukaryota</taxon>
        <taxon>Metazoa</taxon>
        <taxon>Ecdysozoa</taxon>
        <taxon>Arthropoda</taxon>
        <taxon>Hexapoda</taxon>
        <taxon>Insecta</taxon>
        <taxon>Pterygota</taxon>
        <taxon>Neoptera</taxon>
        <taxon>Endopterygota</taxon>
        <taxon>Hymenoptera</taxon>
        <taxon>Apocrita</taxon>
        <taxon>Aculeata</taxon>
        <taxon>Apoidea</taxon>
        <taxon>Anthophila</taxon>
        <taxon>Apidae</taxon>
        <taxon>Melipona</taxon>
    </lineage>
</organism>
<feature type="region of interest" description="Disordered" evidence="1">
    <location>
        <begin position="1"/>
        <end position="28"/>
    </location>
</feature>
<keyword evidence="3" id="KW-1185">Reference proteome</keyword>
<dbReference type="Proteomes" id="UP001177670">
    <property type="component" value="Unassembled WGS sequence"/>
</dbReference>
<comment type="caution">
    <text evidence="2">The sequence shown here is derived from an EMBL/GenBank/DDBJ whole genome shotgun (WGS) entry which is preliminary data.</text>
</comment>
<evidence type="ECO:0000256" key="1">
    <source>
        <dbReference type="SAM" id="MobiDB-lite"/>
    </source>
</evidence>
<reference evidence="2" key="1">
    <citation type="submission" date="2021-10" db="EMBL/GenBank/DDBJ databases">
        <title>Melipona bicolor Genome sequencing and assembly.</title>
        <authorList>
            <person name="Araujo N.S."/>
            <person name="Arias M.C."/>
        </authorList>
    </citation>
    <scope>NUCLEOTIDE SEQUENCE</scope>
    <source>
        <strain evidence="2">USP_2M_L1-L4_2017</strain>
        <tissue evidence="2">Whole body</tissue>
    </source>
</reference>
<dbReference type="AlphaFoldDB" id="A0AA40FNG2"/>
<protein>
    <submittedName>
        <fullName evidence="2">Uncharacterized protein</fullName>
    </submittedName>
</protein>
<sequence length="51" mass="5448">MVAVSCFRKAGDEPEGGEAEGTGQRAPQGYQDVAEGYCWAPGGGWMERKNL</sequence>
<evidence type="ECO:0000313" key="2">
    <source>
        <dbReference type="EMBL" id="KAK1122408.1"/>
    </source>
</evidence>
<proteinExistence type="predicted"/>
<accession>A0AA40FNG2</accession>
<dbReference type="EMBL" id="JAHYIQ010000023">
    <property type="protein sequence ID" value="KAK1122408.1"/>
    <property type="molecule type" value="Genomic_DNA"/>
</dbReference>